<reference evidence="5 6" key="1">
    <citation type="submission" date="2018-03" db="EMBL/GenBank/DDBJ databases">
        <title>Aquarubrobacter algicola gen. nov., sp. nov., a novel actinobacterium isolated from shallow eutrophic lake during the end of cyanobacterial harmful algal blooms.</title>
        <authorList>
            <person name="Chun S.J."/>
        </authorList>
    </citation>
    <scope>NUCLEOTIDE SEQUENCE [LARGE SCALE GENOMIC DNA]</scope>
    <source>
        <strain evidence="5 6">Seoho-28</strain>
    </source>
</reference>
<dbReference type="Pfam" id="PF17853">
    <property type="entry name" value="GGDEF_2"/>
    <property type="match status" value="1"/>
</dbReference>
<feature type="domain" description="PucR C-terminal helix-turn-helix" evidence="2">
    <location>
        <begin position="366"/>
        <end position="420"/>
    </location>
</feature>
<dbReference type="OrthoDB" id="3663486at2"/>
<proteinExistence type="inferred from homology"/>
<feature type="domain" description="RsbT co-antagonist protein RsbRD N-terminal" evidence="3">
    <location>
        <begin position="66"/>
        <end position="195"/>
    </location>
</feature>
<dbReference type="AlphaFoldDB" id="A0A2T4UDP8"/>
<dbReference type="PANTHER" id="PTHR33744:SF1">
    <property type="entry name" value="DNA-BINDING TRANSCRIPTIONAL ACTIVATOR ADER"/>
    <property type="match status" value="1"/>
</dbReference>
<dbReference type="InterPro" id="IPR042070">
    <property type="entry name" value="PucR_C-HTH_sf"/>
</dbReference>
<dbReference type="InterPro" id="IPR025751">
    <property type="entry name" value="RsbRD_N_dom"/>
</dbReference>
<dbReference type="Pfam" id="PF14361">
    <property type="entry name" value="RsbRD_N"/>
    <property type="match status" value="1"/>
</dbReference>
<evidence type="ECO:0000313" key="5">
    <source>
        <dbReference type="EMBL" id="PTL55595.1"/>
    </source>
</evidence>
<sequence>MTDRSVRTKGDLPRCTILSVQPAHESWPTPSPAVRELIRTAAEALLAVPEEGYDAIDAVTLADLDPAILGDPALVAAIRRTNRANLTHWLRVNVQRPGERVPPAPPSETFGVARDLVRRGLDQTAVDAYRTGQNAAWRLWMAQAFALTSDPAELGELLDVTARSIFDFVDRTLLGIAEEMQRERAHLTRGTQAERLEVTTLVLGGAPIAADRASRRLGYELGRTHTAAVVFTDAPEPDQGELDAGAELLARASGARRPLTVLASSAALWTWTAGQDGPDLDALRAGLAGLPTVRVALGPTLPGVDGFRRSHQDALATQRLMQRVPDVRLTTFDEVQVVALATHDEQAADELVRRTLGPLADAPAELRDTLRAYLREDCNATRAAQVLYAHRNTVLNRLARAQELLPAPLAGRGLQVGLALEIVHWLGPR</sequence>
<name>A0A2T4UDP8_9ACTN</name>
<dbReference type="EMBL" id="PYYB01000003">
    <property type="protein sequence ID" value="PTL55595.1"/>
    <property type="molecule type" value="Genomic_DNA"/>
</dbReference>
<evidence type="ECO:0000256" key="1">
    <source>
        <dbReference type="ARBA" id="ARBA00006754"/>
    </source>
</evidence>
<evidence type="ECO:0000259" key="4">
    <source>
        <dbReference type="Pfam" id="PF17853"/>
    </source>
</evidence>
<evidence type="ECO:0000313" key="6">
    <source>
        <dbReference type="Proteomes" id="UP000240739"/>
    </source>
</evidence>
<dbReference type="Gene3D" id="1.10.10.2840">
    <property type="entry name" value="PucR C-terminal helix-turn-helix domain"/>
    <property type="match status" value="1"/>
</dbReference>
<protein>
    <submittedName>
        <fullName evidence="5">Transcriptional regulator</fullName>
    </submittedName>
</protein>
<dbReference type="InterPro" id="IPR051448">
    <property type="entry name" value="CdaR-like_regulators"/>
</dbReference>
<evidence type="ECO:0000259" key="3">
    <source>
        <dbReference type="Pfam" id="PF14361"/>
    </source>
</evidence>
<keyword evidence="6" id="KW-1185">Reference proteome</keyword>
<gene>
    <name evidence="5" type="ORF">C7Y72_18305</name>
</gene>
<comment type="caution">
    <text evidence="5">The sequence shown here is derived from an EMBL/GenBank/DDBJ whole genome shotgun (WGS) entry which is preliminary data.</text>
</comment>
<dbReference type="Pfam" id="PF13556">
    <property type="entry name" value="HTH_30"/>
    <property type="match status" value="1"/>
</dbReference>
<feature type="domain" description="CdaR GGDEF-like" evidence="4">
    <location>
        <begin position="209"/>
        <end position="319"/>
    </location>
</feature>
<dbReference type="InterPro" id="IPR041522">
    <property type="entry name" value="CdaR_GGDEF"/>
</dbReference>
<dbReference type="Proteomes" id="UP000240739">
    <property type="component" value="Unassembled WGS sequence"/>
</dbReference>
<accession>A0A2T4UDP8</accession>
<comment type="similarity">
    <text evidence="1">Belongs to the CdaR family.</text>
</comment>
<dbReference type="InterPro" id="IPR025736">
    <property type="entry name" value="PucR_C-HTH_dom"/>
</dbReference>
<dbReference type="PANTHER" id="PTHR33744">
    <property type="entry name" value="CARBOHYDRATE DIACID REGULATOR"/>
    <property type="match status" value="1"/>
</dbReference>
<organism evidence="5 6">
    <name type="scientific">Paraconexibacter algicola</name>
    <dbReference type="NCBI Taxonomy" id="2133960"/>
    <lineage>
        <taxon>Bacteria</taxon>
        <taxon>Bacillati</taxon>
        <taxon>Actinomycetota</taxon>
        <taxon>Thermoleophilia</taxon>
        <taxon>Solirubrobacterales</taxon>
        <taxon>Paraconexibacteraceae</taxon>
        <taxon>Paraconexibacter</taxon>
    </lineage>
</organism>
<evidence type="ECO:0000259" key="2">
    <source>
        <dbReference type="Pfam" id="PF13556"/>
    </source>
</evidence>